<protein>
    <submittedName>
        <fullName evidence="1">Uncharacterized protein</fullName>
    </submittedName>
</protein>
<keyword evidence="2" id="KW-1185">Reference proteome</keyword>
<reference evidence="1" key="3">
    <citation type="submission" date="2015-04" db="UniProtKB">
        <authorList>
            <consortium name="EnsemblPlants"/>
        </authorList>
    </citation>
    <scope>IDENTIFICATION</scope>
</reference>
<dbReference type="EnsemblPlants" id="LPERR10G03180.1">
    <property type="protein sequence ID" value="LPERR10G03180.1"/>
    <property type="gene ID" value="LPERR10G03180"/>
</dbReference>
<organism evidence="1 2">
    <name type="scientific">Leersia perrieri</name>
    <dbReference type="NCBI Taxonomy" id="77586"/>
    <lineage>
        <taxon>Eukaryota</taxon>
        <taxon>Viridiplantae</taxon>
        <taxon>Streptophyta</taxon>
        <taxon>Embryophyta</taxon>
        <taxon>Tracheophyta</taxon>
        <taxon>Spermatophyta</taxon>
        <taxon>Magnoliopsida</taxon>
        <taxon>Liliopsida</taxon>
        <taxon>Poales</taxon>
        <taxon>Poaceae</taxon>
        <taxon>BOP clade</taxon>
        <taxon>Oryzoideae</taxon>
        <taxon>Oryzeae</taxon>
        <taxon>Oryzinae</taxon>
        <taxon>Leersia</taxon>
    </lineage>
</organism>
<name>A0A0D9XIA1_9ORYZ</name>
<evidence type="ECO:0000313" key="1">
    <source>
        <dbReference type="EnsemblPlants" id="LPERR10G03180.1"/>
    </source>
</evidence>
<sequence length="219" mass="23919">MFGVKEARSEAYDKREGDITASIRETTINYKPTSTSLPPTSSTHMLAKCSLICSNFDTEDVHVVAAEDIGDNTSMVSTETKIGEDGTGIPYIDNPDHPWWHMPSVRRSALTPMVALTKPWPPFLTMDDVPISMRYTHIGTRGDYDKGAARFGVHDEQGHGEELDANSVKLVEHRVLGLIHDGLEEFVTNGHNHVDAGADACVVAAIFEALGNKSKGEVL</sequence>
<dbReference type="Gramene" id="LPERR10G03180.1">
    <property type="protein sequence ID" value="LPERR10G03180.1"/>
    <property type="gene ID" value="LPERR10G03180"/>
</dbReference>
<evidence type="ECO:0000313" key="2">
    <source>
        <dbReference type="Proteomes" id="UP000032180"/>
    </source>
</evidence>
<dbReference type="Proteomes" id="UP000032180">
    <property type="component" value="Chromosome 10"/>
</dbReference>
<accession>A0A0D9XIA1</accession>
<dbReference type="HOGENOM" id="CLU_1263169_0_0_1"/>
<reference evidence="1 2" key="1">
    <citation type="submission" date="2012-08" db="EMBL/GenBank/DDBJ databases">
        <title>Oryza genome evolution.</title>
        <authorList>
            <person name="Wing R.A."/>
        </authorList>
    </citation>
    <scope>NUCLEOTIDE SEQUENCE</scope>
</reference>
<proteinExistence type="predicted"/>
<dbReference type="AlphaFoldDB" id="A0A0D9XIA1"/>
<reference evidence="2" key="2">
    <citation type="submission" date="2013-12" db="EMBL/GenBank/DDBJ databases">
        <authorList>
            <person name="Yu Y."/>
            <person name="Lee S."/>
            <person name="de Baynast K."/>
            <person name="Wissotski M."/>
            <person name="Liu L."/>
            <person name="Talag J."/>
            <person name="Goicoechea J."/>
            <person name="Angelova A."/>
            <person name="Jetty R."/>
            <person name="Kudrna D."/>
            <person name="Golser W."/>
            <person name="Rivera L."/>
            <person name="Zhang J."/>
            <person name="Wing R."/>
        </authorList>
    </citation>
    <scope>NUCLEOTIDE SEQUENCE</scope>
</reference>